<reference evidence="1 2" key="1">
    <citation type="submission" date="2015-10" db="EMBL/GenBank/DDBJ databases">
        <title>Full genome of DAOMC 229536 Phialocephala scopiformis, a fungal endophyte of spruce producing the potent anti-insectan compound rugulosin.</title>
        <authorList>
            <consortium name="DOE Joint Genome Institute"/>
            <person name="Walker A.K."/>
            <person name="Frasz S.L."/>
            <person name="Seifert K.A."/>
            <person name="Miller J.D."/>
            <person name="Mondo S.J."/>
            <person name="Labutti K."/>
            <person name="Lipzen A."/>
            <person name="Dockter R."/>
            <person name="Kennedy M."/>
            <person name="Grigoriev I.V."/>
            <person name="Spatafora J.W."/>
        </authorList>
    </citation>
    <scope>NUCLEOTIDE SEQUENCE [LARGE SCALE GENOMIC DNA]</scope>
    <source>
        <strain evidence="1 2">CBS 120377</strain>
    </source>
</reference>
<dbReference type="RefSeq" id="XP_018068301.1">
    <property type="nucleotide sequence ID" value="XM_018220194.1"/>
</dbReference>
<proteinExistence type="predicted"/>
<dbReference type="AlphaFoldDB" id="A0A194X174"/>
<dbReference type="InParanoid" id="A0A194X174"/>
<accession>A0A194X174</accession>
<sequence length="67" mass="7311">MIFTEDDAAECLANFPANLGINTTMEQIVDDLVQVARSLNPILTRLTTDAENESNPAAEGRRIGHLL</sequence>
<keyword evidence="2" id="KW-1185">Reference proteome</keyword>
<gene>
    <name evidence="1" type="ORF">LY89DRAFT_736945</name>
</gene>
<dbReference type="KEGG" id="psco:LY89DRAFT_736945"/>
<dbReference type="EMBL" id="KQ947421">
    <property type="protein sequence ID" value="KUJ13946.1"/>
    <property type="molecule type" value="Genomic_DNA"/>
</dbReference>
<protein>
    <submittedName>
        <fullName evidence="1">Uncharacterized protein</fullName>
    </submittedName>
</protein>
<name>A0A194X174_MOLSC</name>
<evidence type="ECO:0000313" key="1">
    <source>
        <dbReference type="EMBL" id="KUJ13946.1"/>
    </source>
</evidence>
<dbReference type="GeneID" id="28829920"/>
<evidence type="ECO:0000313" key="2">
    <source>
        <dbReference type="Proteomes" id="UP000070700"/>
    </source>
</evidence>
<dbReference type="Proteomes" id="UP000070700">
    <property type="component" value="Unassembled WGS sequence"/>
</dbReference>
<organism evidence="1 2">
    <name type="scientific">Mollisia scopiformis</name>
    <name type="common">Conifer needle endophyte fungus</name>
    <name type="synonym">Phialocephala scopiformis</name>
    <dbReference type="NCBI Taxonomy" id="149040"/>
    <lineage>
        <taxon>Eukaryota</taxon>
        <taxon>Fungi</taxon>
        <taxon>Dikarya</taxon>
        <taxon>Ascomycota</taxon>
        <taxon>Pezizomycotina</taxon>
        <taxon>Leotiomycetes</taxon>
        <taxon>Helotiales</taxon>
        <taxon>Mollisiaceae</taxon>
        <taxon>Mollisia</taxon>
    </lineage>
</organism>